<protein>
    <recommendedName>
        <fullName evidence="4">DUF3142 domain-containing protein</fullName>
    </recommendedName>
</protein>
<keyword evidence="1" id="KW-0732">Signal</keyword>
<dbReference type="Proteomes" id="UP001549110">
    <property type="component" value="Unassembled WGS sequence"/>
</dbReference>
<sequence>MNRRAVLLAAMGTMTCAFPAAGAVDARDYDAFWLWAGVVPQPVLARAQRLYVLTGQVEPVPGGARLIAQGGAAPLQDRAEVWMAYRAHTLDWPERIYAQIRARLRRWRALGAPVVGVQIDFDAGTRHLDRYGEFLRDLRRRLPPDCKLSITGLLDWAAQGEPAAFDALADIVDEVVIQTYQGRRTVAGYEAYLASLRRLRVPFRIGLVQDGEWREPEGLATNPQFRGYVVFLVNPRPPS</sequence>
<evidence type="ECO:0000313" key="2">
    <source>
        <dbReference type="EMBL" id="MET3525568.1"/>
    </source>
</evidence>
<dbReference type="InterPro" id="IPR021488">
    <property type="entry name" value="DUF3142"/>
</dbReference>
<comment type="caution">
    <text evidence="2">The sequence shown here is derived from an EMBL/GenBank/DDBJ whole genome shotgun (WGS) entry which is preliminary data.</text>
</comment>
<evidence type="ECO:0000256" key="1">
    <source>
        <dbReference type="SAM" id="SignalP"/>
    </source>
</evidence>
<dbReference type="InterPro" id="IPR017853">
    <property type="entry name" value="GH"/>
</dbReference>
<organism evidence="2 3">
    <name type="scientific">Phenylobacterium koreense</name>
    <dbReference type="NCBI Taxonomy" id="266125"/>
    <lineage>
        <taxon>Bacteria</taxon>
        <taxon>Pseudomonadati</taxon>
        <taxon>Pseudomonadota</taxon>
        <taxon>Alphaproteobacteria</taxon>
        <taxon>Caulobacterales</taxon>
        <taxon>Caulobacteraceae</taxon>
        <taxon>Phenylobacterium</taxon>
    </lineage>
</organism>
<dbReference type="EMBL" id="JBEPLU010000001">
    <property type="protein sequence ID" value="MET3525568.1"/>
    <property type="molecule type" value="Genomic_DNA"/>
</dbReference>
<accession>A0ABV2EEW3</accession>
<dbReference type="SUPFAM" id="SSF51445">
    <property type="entry name" value="(Trans)glycosidases"/>
    <property type="match status" value="1"/>
</dbReference>
<dbReference type="RefSeq" id="WP_331928803.1">
    <property type="nucleotide sequence ID" value="NZ_JBEPLU010000001.1"/>
</dbReference>
<feature type="chain" id="PRO_5045414414" description="DUF3142 domain-containing protein" evidence="1">
    <location>
        <begin position="23"/>
        <end position="239"/>
    </location>
</feature>
<proteinExistence type="predicted"/>
<gene>
    <name evidence="2" type="ORF">ABID41_000663</name>
</gene>
<name>A0ABV2EEW3_9CAUL</name>
<dbReference type="Pfam" id="PF11340">
    <property type="entry name" value="DUF3142"/>
    <property type="match status" value="1"/>
</dbReference>
<evidence type="ECO:0008006" key="4">
    <source>
        <dbReference type="Google" id="ProtNLM"/>
    </source>
</evidence>
<keyword evidence="3" id="KW-1185">Reference proteome</keyword>
<evidence type="ECO:0000313" key="3">
    <source>
        <dbReference type="Proteomes" id="UP001549110"/>
    </source>
</evidence>
<reference evidence="2 3" key="1">
    <citation type="submission" date="2024-06" db="EMBL/GenBank/DDBJ databases">
        <title>Genomic Encyclopedia of Type Strains, Phase IV (KMG-IV): sequencing the most valuable type-strain genomes for metagenomic binning, comparative biology and taxonomic classification.</title>
        <authorList>
            <person name="Goeker M."/>
        </authorList>
    </citation>
    <scope>NUCLEOTIDE SEQUENCE [LARGE SCALE GENOMIC DNA]</scope>
    <source>
        <strain evidence="2 3">DSM 17809</strain>
    </source>
</reference>
<feature type="signal peptide" evidence="1">
    <location>
        <begin position="1"/>
        <end position="22"/>
    </location>
</feature>